<protein>
    <submittedName>
        <fullName evidence="3">Uncharacterized protein</fullName>
    </submittedName>
</protein>
<dbReference type="AlphaFoldDB" id="A0A226ETP7"/>
<accession>A0A226ETP7</accession>
<reference evidence="3 4" key="1">
    <citation type="submission" date="2015-12" db="EMBL/GenBank/DDBJ databases">
        <title>The genome of Folsomia candida.</title>
        <authorList>
            <person name="Faddeeva A."/>
            <person name="Derks M.F."/>
            <person name="Anvar Y."/>
            <person name="Smit S."/>
            <person name="Van Straalen N."/>
            <person name="Roelofs D."/>
        </authorList>
    </citation>
    <scope>NUCLEOTIDE SEQUENCE [LARGE SCALE GENOMIC DNA]</scope>
    <source>
        <strain evidence="3 4">VU population</strain>
        <tissue evidence="3">Whole body</tissue>
    </source>
</reference>
<feature type="region of interest" description="Disordered" evidence="1">
    <location>
        <begin position="209"/>
        <end position="248"/>
    </location>
</feature>
<gene>
    <name evidence="3" type="ORF">Fcan01_04999</name>
</gene>
<evidence type="ECO:0000256" key="2">
    <source>
        <dbReference type="SAM" id="Phobius"/>
    </source>
</evidence>
<keyword evidence="2" id="KW-1133">Transmembrane helix</keyword>
<feature type="compositionally biased region" description="Polar residues" evidence="1">
    <location>
        <begin position="239"/>
        <end position="248"/>
    </location>
</feature>
<evidence type="ECO:0000313" key="3">
    <source>
        <dbReference type="EMBL" id="OXA60588.1"/>
    </source>
</evidence>
<dbReference type="Proteomes" id="UP000198287">
    <property type="component" value="Unassembled WGS sequence"/>
</dbReference>
<organism evidence="3 4">
    <name type="scientific">Folsomia candida</name>
    <name type="common">Springtail</name>
    <dbReference type="NCBI Taxonomy" id="158441"/>
    <lineage>
        <taxon>Eukaryota</taxon>
        <taxon>Metazoa</taxon>
        <taxon>Ecdysozoa</taxon>
        <taxon>Arthropoda</taxon>
        <taxon>Hexapoda</taxon>
        <taxon>Collembola</taxon>
        <taxon>Entomobryomorpha</taxon>
        <taxon>Isotomoidea</taxon>
        <taxon>Isotomidae</taxon>
        <taxon>Proisotominae</taxon>
        <taxon>Folsomia</taxon>
    </lineage>
</organism>
<keyword evidence="4" id="KW-1185">Reference proteome</keyword>
<evidence type="ECO:0000313" key="4">
    <source>
        <dbReference type="Proteomes" id="UP000198287"/>
    </source>
</evidence>
<comment type="caution">
    <text evidence="3">The sequence shown here is derived from an EMBL/GenBank/DDBJ whole genome shotgun (WGS) entry which is preliminary data.</text>
</comment>
<name>A0A226ETP7_FOLCA</name>
<feature type="compositionally biased region" description="Polar residues" evidence="1">
    <location>
        <begin position="216"/>
        <end position="229"/>
    </location>
</feature>
<proteinExistence type="predicted"/>
<evidence type="ECO:0000256" key="1">
    <source>
        <dbReference type="SAM" id="MobiDB-lite"/>
    </source>
</evidence>
<keyword evidence="2" id="KW-0812">Transmembrane</keyword>
<dbReference type="EMBL" id="LNIX01000002">
    <property type="protein sequence ID" value="OXA60588.1"/>
    <property type="molecule type" value="Genomic_DNA"/>
</dbReference>
<keyword evidence="2" id="KW-0472">Membrane</keyword>
<feature type="transmembrane region" description="Helical" evidence="2">
    <location>
        <begin position="166"/>
        <end position="189"/>
    </location>
</feature>
<sequence length="248" mass="29169">MYLAGSICFFVPVSKSRMIEYSRWYNRTNKQQCCGINNYKDYNDPGIFGTKEIRARVVYAELNADDAAWTANQEELIEELSRTKKDEDPKLRKHLYFNVPNTCCKYGRRIKYKHCGRFVEYSRVEYTKPNVTKSHPNAVRIVNNVTGGCFEKYETVMSNSMFQLNWLIGIVRWGSLAQCVIFFILIWIYRLSLRAMRRDMRGDFEEERLFHDEGENPQQRSKATLQNKDNLLETEIKGVSSNMTLKSE</sequence>